<dbReference type="InterPro" id="IPR047109">
    <property type="entry name" value="CAD-like"/>
</dbReference>
<sequence length="352" mass="37260">MLKTPAYAAAHAGAALAPYTIERREPGPHDVLIDILYCGVCHSDLHQARDEWGGAIFPMVPGHEIIGRVSRVGAEVTKLAVGDLAGVGCVVDSCRECEVCRRDLEQFCEKGSALTYNSTEMDRKTPTYGGYSTRIVVAEHFALKIPAGLDPAGAAPLLCAGITTYSPLRQYGCKKGDRVAVVGLGGLGHMAVKLAASMGAEVTLLSTSPAKEADARRLGAHAFAVTKDEATFTKLAGRFDLIIDTVSAPHDYNKYLGTLRVGGSMVLVGVPPEPTPVGAMGLIWGNKRLAGSGIGGIAETQEMLDYCAAHGIVSDVEIIPIQQINRAYERLLAGDVRYRFVIDLASLAQPAA</sequence>
<dbReference type="InterPro" id="IPR013154">
    <property type="entry name" value="ADH-like_N"/>
</dbReference>
<comment type="cofactor">
    <cofactor evidence="1 5">
        <name>Zn(2+)</name>
        <dbReference type="ChEBI" id="CHEBI:29105"/>
    </cofactor>
</comment>
<comment type="similarity">
    <text evidence="5">Belongs to the zinc-containing alcohol dehydrogenase family.</text>
</comment>
<dbReference type="AlphaFoldDB" id="A0A1I2FT70"/>
<dbReference type="SUPFAM" id="SSF50129">
    <property type="entry name" value="GroES-like"/>
    <property type="match status" value="1"/>
</dbReference>
<keyword evidence="8" id="KW-1185">Reference proteome</keyword>
<dbReference type="RefSeq" id="WP_096331550.1">
    <property type="nucleotide sequence ID" value="NZ_FOMX01000028.1"/>
</dbReference>
<keyword evidence="4" id="KW-0560">Oxidoreductase</keyword>
<dbReference type="GO" id="GO:0008270">
    <property type="term" value="F:zinc ion binding"/>
    <property type="evidence" value="ECO:0007669"/>
    <property type="project" value="InterPro"/>
</dbReference>
<evidence type="ECO:0000256" key="3">
    <source>
        <dbReference type="ARBA" id="ARBA00022833"/>
    </source>
</evidence>
<dbReference type="SUPFAM" id="SSF51735">
    <property type="entry name" value="NAD(P)-binding Rossmann-fold domains"/>
    <property type="match status" value="1"/>
</dbReference>
<dbReference type="SMART" id="SM00829">
    <property type="entry name" value="PKS_ER"/>
    <property type="match status" value="1"/>
</dbReference>
<dbReference type="EMBL" id="FOMX01000028">
    <property type="protein sequence ID" value="SFF08644.1"/>
    <property type="molecule type" value="Genomic_DNA"/>
</dbReference>
<dbReference type="InterPro" id="IPR011032">
    <property type="entry name" value="GroES-like_sf"/>
</dbReference>
<dbReference type="Gene3D" id="3.40.50.720">
    <property type="entry name" value="NAD(P)-binding Rossmann-like Domain"/>
    <property type="match status" value="1"/>
</dbReference>
<dbReference type="Pfam" id="PF08240">
    <property type="entry name" value="ADH_N"/>
    <property type="match status" value="1"/>
</dbReference>
<dbReference type="FunFam" id="3.40.50.720:FF:000022">
    <property type="entry name" value="Cinnamyl alcohol dehydrogenase"/>
    <property type="match status" value="1"/>
</dbReference>
<dbReference type="Pfam" id="PF00107">
    <property type="entry name" value="ADH_zinc_N"/>
    <property type="match status" value="1"/>
</dbReference>
<keyword evidence="2 5" id="KW-0479">Metal-binding</keyword>
<dbReference type="OrthoDB" id="5295340at2"/>
<dbReference type="PANTHER" id="PTHR42683">
    <property type="entry name" value="ALDEHYDE REDUCTASE"/>
    <property type="match status" value="1"/>
</dbReference>
<name>A0A1I2FT70_9BACT</name>
<protein>
    <submittedName>
        <fullName evidence="7">Uncharacterized zinc-type alcohol dehydrogenase-like protein</fullName>
    </submittedName>
</protein>
<keyword evidence="3 5" id="KW-0862">Zinc</keyword>
<reference evidence="8" key="1">
    <citation type="submission" date="2016-10" db="EMBL/GenBank/DDBJ databases">
        <authorList>
            <person name="Varghese N."/>
            <person name="Submissions S."/>
        </authorList>
    </citation>
    <scope>NUCLEOTIDE SEQUENCE [LARGE SCALE GENOMIC DNA]</scope>
    <source>
        <strain evidence="8">ATCC 25963</strain>
    </source>
</reference>
<dbReference type="InterPro" id="IPR020843">
    <property type="entry name" value="ER"/>
</dbReference>
<evidence type="ECO:0000256" key="5">
    <source>
        <dbReference type="RuleBase" id="RU361277"/>
    </source>
</evidence>
<dbReference type="PROSITE" id="PS00059">
    <property type="entry name" value="ADH_ZINC"/>
    <property type="match status" value="1"/>
</dbReference>
<dbReference type="Gene3D" id="3.90.180.10">
    <property type="entry name" value="Medium-chain alcohol dehydrogenases, catalytic domain"/>
    <property type="match status" value="1"/>
</dbReference>
<proteinExistence type="inferred from homology"/>
<dbReference type="InterPro" id="IPR013149">
    <property type="entry name" value="ADH-like_C"/>
</dbReference>
<dbReference type="InterPro" id="IPR036291">
    <property type="entry name" value="NAD(P)-bd_dom_sf"/>
</dbReference>
<dbReference type="Proteomes" id="UP000199400">
    <property type="component" value="Unassembled WGS sequence"/>
</dbReference>
<evidence type="ECO:0000256" key="4">
    <source>
        <dbReference type="ARBA" id="ARBA00023002"/>
    </source>
</evidence>
<evidence type="ECO:0000256" key="2">
    <source>
        <dbReference type="ARBA" id="ARBA00022723"/>
    </source>
</evidence>
<accession>A0A1I2FT70</accession>
<dbReference type="STRING" id="54.SAMN02745121_06840"/>
<dbReference type="InterPro" id="IPR002328">
    <property type="entry name" value="ADH_Zn_CS"/>
</dbReference>
<dbReference type="GO" id="GO:0008106">
    <property type="term" value="F:alcohol dehydrogenase (NADP+) activity"/>
    <property type="evidence" value="ECO:0007669"/>
    <property type="project" value="UniProtKB-ARBA"/>
</dbReference>
<evidence type="ECO:0000313" key="8">
    <source>
        <dbReference type="Proteomes" id="UP000199400"/>
    </source>
</evidence>
<evidence type="ECO:0000259" key="6">
    <source>
        <dbReference type="SMART" id="SM00829"/>
    </source>
</evidence>
<evidence type="ECO:0000313" key="7">
    <source>
        <dbReference type="EMBL" id="SFF08644.1"/>
    </source>
</evidence>
<feature type="domain" description="Enoyl reductase (ER)" evidence="6">
    <location>
        <begin position="13"/>
        <end position="342"/>
    </location>
</feature>
<gene>
    <name evidence="7" type="ORF">SAMN02745121_06840</name>
</gene>
<organism evidence="7 8">
    <name type="scientific">Nannocystis exedens</name>
    <dbReference type="NCBI Taxonomy" id="54"/>
    <lineage>
        <taxon>Bacteria</taxon>
        <taxon>Pseudomonadati</taxon>
        <taxon>Myxococcota</taxon>
        <taxon>Polyangia</taxon>
        <taxon>Nannocystales</taxon>
        <taxon>Nannocystaceae</taxon>
        <taxon>Nannocystis</taxon>
    </lineage>
</organism>
<dbReference type="CDD" id="cd05283">
    <property type="entry name" value="CAD1"/>
    <property type="match status" value="1"/>
</dbReference>
<evidence type="ECO:0000256" key="1">
    <source>
        <dbReference type="ARBA" id="ARBA00001947"/>
    </source>
</evidence>